<feature type="compositionally biased region" description="Polar residues" evidence="1">
    <location>
        <begin position="282"/>
        <end position="303"/>
    </location>
</feature>
<dbReference type="Proteomes" id="UP000079169">
    <property type="component" value="Unplaced"/>
</dbReference>
<feature type="region of interest" description="Disordered" evidence="1">
    <location>
        <begin position="337"/>
        <end position="356"/>
    </location>
</feature>
<gene>
    <name evidence="3" type="primary">LOC103505005</name>
</gene>
<evidence type="ECO:0000313" key="3">
    <source>
        <dbReference type="RefSeq" id="XP_008467531.1"/>
    </source>
</evidence>
<keyword evidence="2" id="KW-1185">Reference proteome</keyword>
<evidence type="ECO:0000256" key="1">
    <source>
        <dbReference type="SAM" id="MobiDB-lite"/>
    </source>
</evidence>
<feature type="region of interest" description="Disordered" evidence="1">
    <location>
        <begin position="84"/>
        <end position="128"/>
    </location>
</feature>
<feature type="compositionally biased region" description="Low complexity" evidence="1">
    <location>
        <begin position="304"/>
        <end position="318"/>
    </location>
</feature>
<dbReference type="KEGG" id="dci:103505005"/>
<feature type="compositionally biased region" description="Polar residues" evidence="1">
    <location>
        <begin position="19"/>
        <end position="41"/>
    </location>
</feature>
<feature type="compositionally biased region" description="Low complexity" evidence="1">
    <location>
        <begin position="371"/>
        <end position="389"/>
    </location>
</feature>
<dbReference type="PaxDb" id="121845-A0A1S3CTL8"/>
<name>A0A1S3CTL8_DIACI</name>
<proteinExistence type="predicted"/>
<feature type="region of interest" description="Disordered" evidence="1">
    <location>
        <begin position="1"/>
        <end position="64"/>
    </location>
</feature>
<feature type="region of interest" description="Disordered" evidence="1">
    <location>
        <begin position="282"/>
        <end position="318"/>
    </location>
</feature>
<dbReference type="GeneID" id="103505005"/>
<sequence>MNNYVRSQGRGRGRGMPWNSENTPNGYHNGGNTPMNNSSESPRSDPGRSEWGGESQGGRGRGRGRGAMIQHILAQRMNDTRYINEQNSPYTNPGYSHPSAYSSRPNDNYNHPSSNQLPPSTNNHYSSVTNQLSPSTNHYNTMPLSTNNPYTVMTACDPSTTNYYPYHHPMQFCDSSPGILYNASISSNMSPNQYLTQSLPSNTRSLDECRQKSCDNEVSLNNCSGKASPHKASGEANNVQFDVNSSTRNTVQSQNLSEVTQFPDSSNSNVLQCQYNNTSQYSSDKISSWENSNTKSSATQPQYNSQSVVKVNDSSNSVNKLQENLQQSVSQISIHTNTTTQSEEQNSNNSSSSQAKGNYVSAIQNSDYRASASQSNDNSQSNSSGSQPSDTGTPTNPHEHRHNMYCTSVVCVMQVYKFVPEGHLDMLAKWVAHIINVWGIWKQGELFSKNVTDFFNTFPDPYSSTVYLLVEIPGEKSKNCKSLFLAE</sequence>
<dbReference type="AlphaFoldDB" id="A0A1S3CTL8"/>
<feature type="compositionally biased region" description="Low complexity" evidence="1">
    <location>
        <begin position="337"/>
        <end position="354"/>
    </location>
</feature>
<evidence type="ECO:0000313" key="2">
    <source>
        <dbReference type="Proteomes" id="UP000079169"/>
    </source>
</evidence>
<reference evidence="3" key="1">
    <citation type="submission" date="2025-08" db="UniProtKB">
        <authorList>
            <consortium name="RefSeq"/>
        </authorList>
    </citation>
    <scope>IDENTIFICATION</scope>
</reference>
<feature type="region of interest" description="Disordered" evidence="1">
    <location>
        <begin position="369"/>
        <end position="400"/>
    </location>
</feature>
<protein>
    <submittedName>
        <fullName evidence="3">Uncharacterized protein DDB_G0283357</fullName>
    </submittedName>
</protein>
<organism evidence="2 3">
    <name type="scientific">Diaphorina citri</name>
    <name type="common">Asian citrus psyllid</name>
    <dbReference type="NCBI Taxonomy" id="121845"/>
    <lineage>
        <taxon>Eukaryota</taxon>
        <taxon>Metazoa</taxon>
        <taxon>Ecdysozoa</taxon>
        <taxon>Arthropoda</taxon>
        <taxon>Hexapoda</taxon>
        <taxon>Insecta</taxon>
        <taxon>Pterygota</taxon>
        <taxon>Neoptera</taxon>
        <taxon>Paraneoptera</taxon>
        <taxon>Hemiptera</taxon>
        <taxon>Sternorrhyncha</taxon>
        <taxon>Psylloidea</taxon>
        <taxon>Psyllidae</taxon>
        <taxon>Diaphorininae</taxon>
        <taxon>Diaphorina</taxon>
    </lineage>
</organism>
<dbReference type="RefSeq" id="XP_008467531.1">
    <property type="nucleotide sequence ID" value="XM_008469309.2"/>
</dbReference>
<accession>A0A1S3CTL8</accession>